<accession>A0A2Z6N417</accession>
<dbReference type="EMBL" id="DF973434">
    <property type="protein sequence ID" value="GAU30745.1"/>
    <property type="molecule type" value="Genomic_DNA"/>
</dbReference>
<proteinExistence type="predicted"/>
<keyword evidence="2" id="KW-1185">Reference proteome</keyword>
<gene>
    <name evidence="1" type="ORF">TSUD_145420</name>
</gene>
<protein>
    <submittedName>
        <fullName evidence="1">Uncharacterized protein</fullName>
    </submittedName>
</protein>
<dbReference type="Proteomes" id="UP000242715">
    <property type="component" value="Unassembled WGS sequence"/>
</dbReference>
<evidence type="ECO:0000313" key="1">
    <source>
        <dbReference type="EMBL" id="GAU30745.1"/>
    </source>
</evidence>
<reference evidence="2" key="1">
    <citation type="journal article" date="2017" name="Front. Plant Sci.">
        <title>Climate Clever Clovers: New Paradigm to Reduce the Environmental Footprint of Ruminants by Breeding Low Methanogenic Forages Utilizing Haplotype Variation.</title>
        <authorList>
            <person name="Kaur P."/>
            <person name="Appels R."/>
            <person name="Bayer P.E."/>
            <person name="Keeble-Gagnere G."/>
            <person name="Wang J."/>
            <person name="Hirakawa H."/>
            <person name="Shirasawa K."/>
            <person name="Vercoe P."/>
            <person name="Stefanova K."/>
            <person name="Durmic Z."/>
            <person name="Nichols P."/>
            <person name="Revell C."/>
            <person name="Isobe S.N."/>
            <person name="Edwards D."/>
            <person name="Erskine W."/>
        </authorList>
    </citation>
    <scope>NUCLEOTIDE SEQUENCE [LARGE SCALE GENOMIC DNA]</scope>
    <source>
        <strain evidence="2">cv. Daliak</strain>
    </source>
</reference>
<dbReference type="AlphaFoldDB" id="A0A2Z6N417"/>
<name>A0A2Z6N417_TRISU</name>
<sequence>MNTLAGSATTKPGLHARLVRTVKSIGCIICCSGRIASNGVVVVGLAERVWYQMAPTEAVS</sequence>
<evidence type="ECO:0000313" key="2">
    <source>
        <dbReference type="Proteomes" id="UP000242715"/>
    </source>
</evidence>
<organism evidence="1 2">
    <name type="scientific">Trifolium subterraneum</name>
    <name type="common">Subterranean clover</name>
    <dbReference type="NCBI Taxonomy" id="3900"/>
    <lineage>
        <taxon>Eukaryota</taxon>
        <taxon>Viridiplantae</taxon>
        <taxon>Streptophyta</taxon>
        <taxon>Embryophyta</taxon>
        <taxon>Tracheophyta</taxon>
        <taxon>Spermatophyta</taxon>
        <taxon>Magnoliopsida</taxon>
        <taxon>eudicotyledons</taxon>
        <taxon>Gunneridae</taxon>
        <taxon>Pentapetalae</taxon>
        <taxon>rosids</taxon>
        <taxon>fabids</taxon>
        <taxon>Fabales</taxon>
        <taxon>Fabaceae</taxon>
        <taxon>Papilionoideae</taxon>
        <taxon>50 kb inversion clade</taxon>
        <taxon>NPAAA clade</taxon>
        <taxon>Hologalegina</taxon>
        <taxon>IRL clade</taxon>
        <taxon>Trifolieae</taxon>
        <taxon>Trifolium</taxon>
    </lineage>
</organism>